<reference evidence="1 2" key="1">
    <citation type="submission" date="2016-02" db="EMBL/GenBank/DDBJ databases">
        <title>Band-tailed pigeon sequencing and assembly.</title>
        <authorList>
            <person name="Soares A.E."/>
            <person name="Novak B.J."/>
            <person name="Rice E.S."/>
            <person name="O'Connell B."/>
            <person name="Chang D."/>
            <person name="Weber S."/>
            <person name="Shapiro B."/>
        </authorList>
    </citation>
    <scope>NUCLEOTIDE SEQUENCE [LARGE SCALE GENOMIC DNA]</scope>
    <source>
        <strain evidence="1">BTP2013</strain>
        <tissue evidence="1">Blood</tissue>
    </source>
</reference>
<dbReference type="AlphaFoldDB" id="A0A1V4K8W4"/>
<proteinExistence type="predicted"/>
<gene>
    <name evidence="1" type="ORF">AV530_004291</name>
</gene>
<keyword evidence="2" id="KW-1185">Reference proteome</keyword>
<dbReference type="EMBL" id="LSYS01004144">
    <property type="protein sequence ID" value="OPJ80896.1"/>
    <property type="molecule type" value="Genomic_DNA"/>
</dbReference>
<sequence>MLRGVVCTVPLGYELTKMAKDRHVSGKELVPFSAHEYLGDLLLHITELSLIPNPTKSRGDSACRTDLAAAPCRQSFTGTGTVTSLRTRSNAVQRLLSFSTLHIMVDMFCQDWDIRVKASKLKWIYKTRRFICTYTFTRHPNGV</sequence>
<name>A0A1V4K8W4_PATFA</name>
<accession>A0A1V4K8W4</accession>
<evidence type="ECO:0000313" key="2">
    <source>
        <dbReference type="Proteomes" id="UP000190648"/>
    </source>
</evidence>
<organism evidence="1 2">
    <name type="scientific">Patagioenas fasciata monilis</name>
    <dbReference type="NCBI Taxonomy" id="372326"/>
    <lineage>
        <taxon>Eukaryota</taxon>
        <taxon>Metazoa</taxon>
        <taxon>Chordata</taxon>
        <taxon>Craniata</taxon>
        <taxon>Vertebrata</taxon>
        <taxon>Euteleostomi</taxon>
        <taxon>Archelosauria</taxon>
        <taxon>Archosauria</taxon>
        <taxon>Dinosauria</taxon>
        <taxon>Saurischia</taxon>
        <taxon>Theropoda</taxon>
        <taxon>Coelurosauria</taxon>
        <taxon>Aves</taxon>
        <taxon>Neognathae</taxon>
        <taxon>Neoaves</taxon>
        <taxon>Columbimorphae</taxon>
        <taxon>Columbiformes</taxon>
        <taxon>Columbidae</taxon>
        <taxon>Patagioenas</taxon>
    </lineage>
</organism>
<comment type="caution">
    <text evidence="1">The sequence shown here is derived from an EMBL/GenBank/DDBJ whole genome shotgun (WGS) entry which is preliminary data.</text>
</comment>
<evidence type="ECO:0000313" key="1">
    <source>
        <dbReference type="EMBL" id="OPJ80896.1"/>
    </source>
</evidence>
<protein>
    <submittedName>
        <fullName evidence="1">Uncharacterized protein</fullName>
    </submittedName>
</protein>
<dbReference type="Proteomes" id="UP000190648">
    <property type="component" value="Unassembled WGS sequence"/>
</dbReference>